<gene>
    <name evidence="2" type="ORF">CPT_Paso_027</name>
</gene>
<reference evidence="2 3" key="1">
    <citation type="submission" date="2020-07" db="EMBL/GenBank/DDBJ databases">
        <title>Complete genome sequence of Rhizobium japonicum phage Paso.</title>
        <authorList>
            <person name="McBee D.B."/>
            <person name="Ravindran A."/>
            <person name="Newkirk H."/>
            <person name="Gonzalez C."/>
            <person name="Young R."/>
            <person name="Liu M."/>
        </authorList>
    </citation>
    <scope>NUCLEOTIDE SEQUENCE [LARGE SCALE GENOMIC DNA]</scope>
</reference>
<dbReference type="Proteomes" id="UP000516513">
    <property type="component" value="Segment"/>
</dbReference>
<name>A0A7L8G4Q4_9CAUD</name>
<evidence type="ECO:0000313" key="3">
    <source>
        <dbReference type="Proteomes" id="UP000516513"/>
    </source>
</evidence>
<feature type="region of interest" description="Disordered" evidence="1">
    <location>
        <begin position="255"/>
        <end position="313"/>
    </location>
</feature>
<sequence>MTKELSIEEMAALAAEYEDQTQEVESSDFDNRPEAGVTVGRLIGYIELGKHDGGSYQGKKKPDADKVRLDFELLGPSNIIKYEKDGREVETGQIVSITLKKSLSDKAKFKKLFKKLQYGRDDKKHIAMMLGEAFIINIYHNVVKKDGKDVTYINLDKDGEYGISAPFAVDPISKVKTAYDIRPATQPLRLFLWDRPQQSMWDSLFIDGTWEKKTKDDAGVEHTEQKSKNFIQEMILSAKNFAGSPLHTLLGGLTNLPAQESENPEPAAEQPKTEVPAVQQEQVQQAAQVEQPKVETPAPAADPLAALGLKTVA</sequence>
<accession>A0A7L8G4Q4</accession>
<organism evidence="2 3">
    <name type="scientific">Rhizobium phage Paso</name>
    <dbReference type="NCBI Taxonomy" id="2767574"/>
    <lineage>
        <taxon>Viruses</taxon>
        <taxon>Duplodnaviria</taxon>
        <taxon>Heunggongvirae</taxon>
        <taxon>Uroviricota</taxon>
        <taxon>Caudoviricetes</taxon>
        <taxon>Autographivirales</taxon>
        <taxon>Dunnvirinae</taxon>
        <taxon>Pasovirus</taxon>
        <taxon>Pasovirus paso</taxon>
    </lineage>
</organism>
<feature type="compositionally biased region" description="Low complexity" evidence="1">
    <location>
        <begin position="274"/>
        <end position="313"/>
    </location>
</feature>
<dbReference type="EMBL" id="MT708546">
    <property type="protein sequence ID" value="QOE32144.1"/>
    <property type="molecule type" value="Genomic_DNA"/>
</dbReference>
<protein>
    <submittedName>
        <fullName evidence="2">Uncharacterized protein</fullName>
    </submittedName>
</protein>
<evidence type="ECO:0000313" key="2">
    <source>
        <dbReference type="EMBL" id="QOE32144.1"/>
    </source>
</evidence>
<proteinExistence type="predicted"/>
<evidence type="ECO:0000256" key="1">
    <source>
        <dbReference type="SAM" id="MobiDB-lite"/>
    </source>
</evidence>
<keyword evidence="3" id="KW-1185">Reference proteome</keyword>